<accession>A0A2C9XYD2</accession>
<feature type="domain" description="DUF218" evidence="2">
    <location>
        <begin position="38"/>
        <end position="179"/>
    </location>
</feature>
<gene>
    <name evidence="3" type="ORF">B6D06_05885</name>
</gene>
<name>A0A2C9XYD2_9GAMM</name>
<dbReference type="GO" id="GO:0000270">
    <property type="term" value="P:peptidoglycan metabolic process"/>
    <property type="evidence" value="ECO:0007669"/>
    <property type="project" value="TreeGrafter"/>
</dbReference>
<dbReference type="RefSeq" id="WP_086320490.1">
    <property type="nucleotide sequence ID" value="NZ_NASK01000093.1"/>
</dbReference>
<dbReference type="PANTHER" id="PTHR30336:SF4">
    <property type="entry name" value="ENVELOPE BIOGENESIS FACTOR ELYC"/>
    <property type="match status" value="1"/>
</dbReference>
<evidence type="ECO:0000256" key="1">
    <source>
        <dbReference type="SAM" id="Phobius"/>
    </source>
</evidence>
<evidence type="ECO:0000313" key="3">
    <source>
        <dbReference type="EMBL" id="OTQ49691.1"/>
    </source>
</evidence>
<reference evidence="3 4" key="1">
    <citation type="submission" date="2017-03" db="EMBL/GenBank/DDBJ databases">
        <title>Comparative genomics of honeybee gut symbionts reveal geographically distinct and subgroup specific antibiotic resistance.</title>
        <authorList>
            <person name="Ludvigsen J."/>
            <person name="Porcellato D."/>
            <person name="Labee-Lund T.M."/>
            <person name="Amdam G.V."/>
            <person name="Rudi K."/>
        </authorList>
    </citation>
    <scope>NUCLEOTIDE SEQUENCE [LARGE SCALE GENOMIC DNA]</scope>
    <source>
        <strain evidence="3 4">A-4-12</strain>
    </source>
</reference>
<dbReference type="Pfam" id="PF02698">
    <property type="entry name" value="DUF218"/>
    <property type="match status" value="1"/>
</dbReference>
<feature type="transmembrane region" description="Helical" evidence="1">
    <location>
        <begin position="7"/>
        <end position="29"/>
    </location>
</feature>
<evidence type="ECO:0000259" key="2">
    <source>
        <dbReference type="Pfam" id="PF02698"/>
    </source>
</evidence>
<protein>
    <recommendedName>
        <fullName evidence="2">DUF218 domain-containing protein</fullName>
    </recommendedName>
</protein>
<dbReference type="GO" id="GO:0043164">
    <property type="term" value="P:Gram-negative-bacterium-type cell wall biogenesis"/>
    <property type="evidence" value="ECO:0007669"/>
    <property type="project" value="TreeGrafter"/>
</dbReference>
<evidence type="ECO:0000313" key="4">
    <source>
        <dbReference type="Proteomes" id="UP000194968"/>
    </source>
</evidence>
<dbReference type="CDD" id="cd06259">
    <property type="entry name" value="YdcF-like"/>
    <property type="match status" value="1"/>
</dbReference>
<sequence>MIIIKLIRWLLILILFYFVICNIIIFIYAHQKPAANADTLVVLGSQVVGTPAQAPLTLQIRLNTAFNYLQANPNTKVIVCGGRGSDESATEASVMADYLIKKGIQSSRVYLEDRSRRTAQQFVYANQVLPLGKTVVVTNDFHILRSIMLAKRSNIDNISGLSAPLSYSNFDKYIAMIREPLALLNSWLFDHPLDYVETKNDN</sequence>
<keyword evidence="1" id="KW-0472">Membrane</keyword>
<dbReference type="GO" id="GO:0005886">
    <property type="term" value="C:plasma membrane"/>
    <property type="evidence" value="ECO:0007669"/>
    <property type="project" value="TreeGrafter"/>
</dbReference>
<organism evidence="3 4">
    <name type="scientific">Gilliamella apis</name>
    <dbReference type="NCBI Taxonomy" id="1970738"/>
    <lineage>
        <taxon>Bacteria</taxon>
        <taxon>Pseudomonadati</taxon>
        <taxon>Pseudomonadota</taxon>
        <taxon>Gammaproteobacteria</taxon>
        <taxon>Orbales</taxon>
        <taxon>Orbaceae</taxon>
        <taxon>Gilliamella</taxon>
    </lineage>
</organism>
<dbReference type="OrthoDB" id="9782395at2"/>
<dbReference type="Proteomes" id="UP000194968">
    <property type="component" value="Unassembled WGS sequence"/>
</dbReference>
<dbReference type="EMBL" id="NASK01000093">
    <property type="protein sequence ID" value="OTQ49691.1"/>
    <property type="molecule type" value="Genomic_DNA"/>
</dbReference>
<dbReference type="PANTHER" id="PTHR30336">
    <property type="entry name" value="INNER MEMBRANE PROTEIN, PROBABLE PERMEASE"/>
    <property type="match status" value="1"/>
</dbReference>
<dbReference type="InterPro" id="IPR051599">
    <property type="entry name" value="Cell_Envelope_Assoc"/>
</dbReference>
<dbReference type="AlphaFoldDB" id="A0A2C9XYD2"/>
<proteinExistence type="predicted"/>
<keyword evidence="1" id="KW-1133">Transmembrane helix</keyword>
<dbReference type="InterPro" id="IPR003848">
    <property type="entry name" value="DUF218"/>
</dbReference>
<dbReference type="InterPro" id="IPR014729">
    <property type="entry name" value="Rossmann-like_a/b/a_fold"/>
</dbReference>
<dbReference type="Gene3D" id="3.40.50.620">
    <property type="entry name" value="HUPs"/>
    <property type="match status" value="1"/>
</dbReference>
<keyword evidence="1" id="KW-0812">Transmembrane</keyword>
<comment type="caution">
    <text evidence="3">The sequence shown here is derived from an EMBL/GenBank/DDBJ whole genome shotgun (WGS) entry which is preliminary data.</text>
</comment>